<dbReference type="Proteomes" id="UP000601435">
    <property type="component" value="Unassembled WGS sequence"/>
</dbReference>
<dbReference type="AlphaFoldDB" id="A0A813CP11"/>
<dbReference type="Gene3D" id="3.40.50.11350">
    <property type="match status" value="1"/>
</dbReference>
<protein>
    <submittedName>
        <fullName evidence="1">Kmo protein</fullName>
    </submittedName>
</protein>
<reference evidence="1" key="1">
    <citation type="submission" date="2021-02" db="EMBL/GenBank/DDBJ databases">
        <authorList>
            <person name="Dougan E. K."/>
            <person name="Rhodes N."/>
            <person name="Thang M."/>
            <person name="Chan C."/>
        </authorList>
    </citation>
    <scope>NUCLEOTIDE SEQUENCE</scope>
</reference>
<keyword evidence="2" id="KW-1185">Reference proteome</keyword>
<accession>A0A813CP11</accession>
<evidence type="ECO:0000313" key="2">
    <source>
        <dbReference type="Proteomes" id="UP000601435"/>
    </source>
</evidence>
<dbReference type="InterPro" id="IPR011990">
    <property type="entry name" value="TPR-like_helical_dom_sf"/>
</dbReference>
<organism evidence="1 2">
    <name type="scientific">Symbiodinium necroappetens</name>
    <dbReference type="NCBI Taxonomy" id="1628268"/>
    <lineage>
        <taxon>Eukaryota</taxon>
        <taxon>Sar</taxon>
        <taxon>Alveolata</taxon>
        <taxon>Dinophyceae</taxon>
        <taxon>Suessiales</taxon>
        <taxon>Symbiodiniaceae</taxon>
        <taxon>Symbiodinium</taxon>
    </lineage>
</organism>
<dbReference type="OrthoDB" id="439089at2759"/>
<sequence length="753" mass="82985">MTASSAEPNGFEDLVSLFAAALPDANKDPNGEVRTMLDTLREFLRGVHPDDAAASVLTGARHALLSCRGAGRPSLSSYACKTSLSMVKKLLALQGSVYSAVLTPYHDNGLFANVLQVCDALLLAKPGVPVLVDWKRKGSEGHFQYGPEGFDLFGHLFEAGERCRSATEVPSESLSMPGRINCLFMNMLRGYFWSLPEDALKELRLRYAAAIRVLQPAQHVQRKLQECTSWTEEALVVGVHKRLACSEMVACQLSQRAPSCAEFIAKARKILSASEKQRKLIFLATDDVKAVEEFEVAFPRDGDVELCYRRVKRSPGGVREDGIDNEVHRSPCAEADAEDALIDALALSRCQHLVCVDSNLAIYVALLNPEMQLHALSSILPEGWEEAAERPEEVVHASYEVVFAPMVFVRKGPSTATELLGARKPGEIVCCTGRGFDGWVELEGGGWMLVDGARGGKQNAAAGTLLKPVGDILAPQTNRGYSKSADAFEKQDFDKASSVVDLVTGFAGHISLWNNLEPLRFLFNIKAHDIWLALMCEARSTQYRQRTPGASWLPPIKKAPQQRMAAKALLRRGLAREALGDLNGARQDLSHAVAENFMDLQAQDALSRVEQRLSEEKQSDGLIKSETALDLEDLASRYDTQVLREYLLEQEEGSTRQRQAEDAEQATLPDVYDLRQRCFRRIRNLLVVNFLAYWSTLSYCGYAYYLRVEEAGTKALPPMDVALACVFLLGTQATLELAAAVCLTQPVRQGDGR</sequence>
<dbReference type="Gene3D" id="1.25.40.10">
    <property type="entry name" value="Tetratricopeptide repeat domain"/>
    <property type="match status" value="1"/>
</dbReference>
<comment type="caution">
    <text evidence="1">The sequence shown here is derived from an EMBL/GenBank/DDBJ whole genome shotgun (WGS) entry which is preliminary data.</text>
</comment>
<evidence type="ECO:0000313" key="1">
    <source>
        <dbReference type="EMBL" id="CAE7944614.1"/>
    </source>
</evidence>
<gene>
    <name evidence="1" type="primary">kmo</name>
    <name evidence="1" type="ORF">SNEC2469_LOCUS35382</name>
</gene>
<feature type="non-terminal residue" evidence="1">
    <location>
        <position position="753"/>
    </location>
</feature>
<name>A0A813CP11_9DINO</name>
<dbReference type="EMBL" id="CAJNJA010102140">
    <property type="protein sequence ID" value="CAE7944614.1"/>
    <property type="molecule type" value="Genomic_DNA"/>
</dbReference>
<proteinExistence type="predicted"/>